<sequence length="227" mass="25425">MAGTDTKISTGFSEPHPGSVVRDANTRQVDPETQRTQAAVVHAVQGKCACTPQLLIVYKAAFEWSQKVEMNIQSRCKLVAIFVWNCAVSRGLNFGFPRLCDTGQYQPILAKTVFSLGVMCYWLANNNLSEFGSKSLFRSSNPTHACTAELVEHQKEPRIMKIGPVLALRPQKQDCQEDFLDNVLDTNAEKGTTKWNVARQSGGVKLTNWTMETTTVWIRNLFIQLVR</sequence>
<evidence type="ECO:0000256" key="1">
    <source>
        <dbReference type="SAM" id="MobiDB-lite"/>
    </source>
</evidence>
<organism evidence="2 3">
    <name type="scientific">Mycena maculata</name>
    <dbReference type="NCBI Taxonomy" id="230809"/>
    <lineage>
        <taxon>Eukaryota</taxon>
        <taxon>Fungi</taxon>
        <taxon>Dikarya</taxon>
        <taxon>Basidiomycota</taxon>
        <taxon>Agaricomycotina</taxon>
        <taxon>Agaricomycetes</taxon>
        <taxon>Agaricomycetidae</taxon>
        <taxon>Agaricales</taxon>
        <taxon>Marasmiineae</taxon>
        <taxon>Mycenaceae</taxon>
        <taxon>Mycena</taxon>
    </lineage>
</organism>
<reference evidence="2" key="1">
    <citation type="submission" date="2023-03" db="EMBL/GenBank/DDBJ databases">
        <title>Massive genome expansion in bonnet fungi (Mycena s.s.) driven by repeated elements and novel gene families across ecological guilds.</title>
        <authorList>
            <consortium name="Lawrence Berkeley National Laboratory"/>
            <person name="Harder C.B."/>
            <person name="Miyauchi S."/>
            <person name="Viragh M."/>
            <person name="Kuo A."/>
            <person name="Thoen E."/>
            <person name="Andreopoulos B."/>
            <person name="Lu D."/>
            <person name="Skrede I."/>
            <person name="Drula E."/>
            <person name="Henrissat B."/>
            <person name="Morin E."/>
            <person name="Kohler A."/>
            <person name="Barry K."/>
            <person name="LaButti K."/>
            <person name="Morin E."/>
            <person name="Salamov A."/>
            <person name="Lipzen A."/>
            <person name="Mereny Z."/>
            <person name="Hegedus B."/>
            <person name="Baldrian P."/>
            <person name="Stursova M."/>
            <person name="Weitz H."/>
            <person name="Taylor A."/>
            <person name="Grigoriev I.V."/>
            <person name="Nagy L.G."/>
            <person name="Martin F."/>
            <person name="Kauserud H."/>
        </authorList>
    </citation>
    <scope>NUCLEOTIDE SEQUENCE</scope>
    <source>
        <strain evidence="2">CBHHK188m</strain>
    </source>
</reference>
<comment type="caution">
    <text evidence="2">The sequence shown here is derived from an EMBL/GenBank/DDBJ whole genome shotgun (WGS) entry which is preliminary data.</text>
</comment>
<feature type="compositionally biased region" description="Polar residues" evidence="1">
    <location>
        <begin position="1"/>
        <end position="12"/>
    </location>
</feature>
<keyword evidence="3" id="KW-1185">Reference proteome</keyword>
<dbReference type="EMBL" id="JARJLG010000004">
    <property type="protein sequence ID" value="KAJ7781751.1"/>
    <property type="molecule type" value="Genomic_DNA"/>
</dbReference>
<name>A0AAD7NZS1_9AGAR</name>
<proteinExistence type="predicted"/>
<accession>A0AAD7NZS1</accession>
<dbReference type="AlphaFoldDB" id="A0AAD7NZS1"/>
<feature type="region of interest" description="Disordered" evidence="1">
    <location>
        <begin position="1"/>
        <end position="32"/>
    </location>
</feature>
<evidence type="ECO:0000313" key="3">
    <source>
        <dbReference type="Proteomes" id="UP001215280"/>
    </source>
</evidence>
<protein>
    <submittedName>
        <fullName evidence="2">Uncharacterized protein</fullName>
    </submittedName>
</protein>
<evidence type="ECO:0000313" key="2">
    <source>
        <dbReference type="EMBL" id="KAJ7781751.1"/>
    </source>
</evidence>
<gene>
    <name evidence="2" type="ORF">DFH07DRAFT_764775</name>
</gene>
<dbReference type="Proteomes" id="UP001215280">
    <property type="component" value="Unassembled WGS sequence"/>
</dbReference>